<gene>
    <name evidence="1" type="ORF">DFJ43DRAFT_1057469</name>
</gene>
<accession>A0AA38JGI0</accession>
<dbReference type="SUPFAM" id="SSF53335">
    <property type="entry name" value="S-adenosyl-L-methionine-dependent methyltransferases"/>
    <property type="match status" value="1"/>
</dbReference>
<sequence>MGILSVSFMRPAHETKNQSTLEISLSPQLTFHLSQKDQSNGSSSTGTTGTTLWLGSQCLSAYISQYHKPSRNSPDARAIELGSGIGLSSLVLSALGYSTVYATDTDLVINSVLARNLESNFPVIAEPGRVILVRELDWHVPPGNWNWNDTRAIASSTMQSSGNNYLSTPFDLIITSDTVYEESLVEPLLRTLHALSIQSLAAFDSEPGSSRPPSPPLILLCLERRDPAFIDFVLASARDKWCFSTEQVPKRKLAKVMQRHVGGRREWENNQAEWDGVEIWRLLLCITN</sequence>
<dbReference type="AlphaFoldDB" id="A0AA38JGI0"/>
<dbReference type="GO" id="GO:0008757">
    <property type="term" value="F:S-adenosylmethionine-dependent methyltransferase activity"/>
    <property type="evidence" value="ECO:0007669"/>
    <property type="project" value="UniProtKB-ARBA"/>
</dbReference>
<dbReference type="Proteomes" id="UP001176059">
    <property type="component" value="Unassembled WGS sequence"/>
</dbReference>
<comment type="caution">
    <text evidence="1">The sequence shown here is derived from an EMBL/GenBank/DDBJ whole genome shotgun (WGS) entry which is preliminary data.</text>
</comment>
<name>A0AA38JGI0_9AGAR</name>
<dbReference type="GO" id="GO:0005737">
    <property type="term" value="C:cytoplasm"/>
    <property type="evidence" value="ECO:0007669"/>
    <property type="project" value="TreeGrafter"/>
</dbReference>
<dbReference type="Pfam" id="PF10294">
    <property type="entry name" value="Methyltransf_16"/>
    <property type="match status" value="1"/>
</dbReference>
<dbReference type="EMBL" id="JANVFO010000009">
    <property type="protein sequence ID" value="KAJ3735431.1"/>
    <property type="molecule type" value="Genomic_DNA"/>
</dbReference>
<reference evidence="1" key="1">
    <citation type="submission" date="2022-08" db="EMBL/GenBank/DDBJ databases">
        <authorList>
            <consortium name="DOE Joint Genome Institute"/>
            <person name="Min B."/>
            <person name="Sierra-Patev S."/>
            <person name="Naranjo-Ortiz M."/>
            <person name="Looney B."/>
            <person name="Konkel Z."/>
            <person name="Slot J.C."/>
            <person name="Sakamoto Y."/>
            <person name="Steenwyk J.L."/>
            <person name="Rokas A."/>
            <person name="Carro J."/>
            <person name="Camarero S."/>
            <person name="Ferreira P."/>
            <person name="Molpeceres G."/>
            <person name="Ruiz-duenas F.J."/>
            <person name="Serrano A."/>
            <person name="Henrissat B."/>
            <person name="Drula E."/>
            <person name="Hughes K.W."/>
            <person name="Mata J.L."/>
            <person name="Ishikawa N.K."/>
            <person name="Vargas-Isla R."/>
            <person name="Ushijima S."/>
            <person name="Smith C.A."/>
            <person name="Ahrendt S."/>
            <person name="Andreopoulos W."/>
            <person name="He G."/>
            <person name="LaButti K."/>
            <person name="Lipzen A."/>
            <person name="Ng V."/>
            <person name="Riley R."/>
            <person name="Sandor L."/>
            <person name="Barry K."/>
            <person name="Martinez A.T."/>
            <person name="Xiao Y."/>
            <person name="Gibbons J.G."/>
            <person name="Terashima K."/>
            <person name="Hibbett D.S."/>
            <person name="Grigoriev I.V."/>
        </authorList>
    </citation>
    <scope>NUCLEOTIDE SEQUENCE</scope>
    <source>
        <strain evidence="1">ET3784</strain>
    </source>
</reference>
<dbReference type="PANTHER" id="PTHR14614:SF162">
    <property type="entry name" value="EXPRESSED PROTEIN"/>
    <property type="match status" value="1"/>
</dbReference>
<evidence type="ECO:0000313" key="2">
    <source>
        <dbReference type="Proteomes" id="UP001176059"/>
    </source>
</evidence>
<protein>
    <submittedName>
        <fullName evidence="1">Uncharacterized protein</fullName>
    </submittedName>
</protein>
<proteinExistence type="predicted"/>
<keyword evidence="2" id="KW-1185">Reference proteome</keyword>
<reference evidence="1" key="2">
    <citation type="journal article" date="2023" name="Proc. Natl. Acad. Sci. U.S.A.">
        <title>A global phylogenomic analysis of the shiitake genus Lentinula.</title>
        <authorList>
            <person name="Sierra-Patev S."/>
            <person name="Min B."/>
            <person name="Naranjo-Ortiz M."/>
            <person name="Looney B."/>
            <person name="Konkel Z."/>
            <person name="Slot J.C."/>
            <person name="Sakamoto Y."/>
            <person name="Steenwyk J.L."/>
            <person name="Rokas A."/>
            <person name="Carro J."/>
            <person name="Camarero S."/>
            <person name="Ferreira P."/>
            <person name="Molpeceres G."/>
            <person name="Ruiz-Duenas F.J."/>
            <person name="Serrano A."/>
            <person name="Henrissat B."/>
            <person name="Drula E."/>
            <person name="Hughes K.W."/>
            <person name="Mata J.L."/>
            <person name="Ishikawa N.K."/>
            <person name="Vargas-Isla R."/>
            <person name="Ushijima S."/>
            <person name="Smith C.A."/>
            <person name="Donoghue J."/>
            <person name="Ahrendt S."/>
            <person name="Andreopoulos W."/>
            <person name="He G."/>
            <person name="LaButti K."/>
            <person name="Lipzen A."/>
            <person name="Ng V."/>
            <person name="Riley R."/>
            <person name="Sandor L."/>
            <person name="Barry K."/>
            <person name="Martinez A.T."/>
            <person name="Xiao Y."/>
            <person name="Gibbons J.G."/>
            <person name="Terashima K."/>
            <person name="Grigoriev I.V."/>
            <person name="Hibbett D."/>
        </authorList>
    </citation>
    <scope>NUCLEOTIDE SEQUENCE</scope>
    <source>
        <strain evidence="1">ET3784</strain>
    </source>
</reference>
<dbReference type="GO" id="GO:0005634">
    <property type="term" value="C:nucleus"/>
    <property type="evidence" value="ECO:0007669"/>
    <property type="project" value="TreeGrafter"/>
</dbReference>
<dbReference type="PANTHER" id="PTHR14614">
    <property type="entry name" value="HEPATOCELLULAR CARCINOMA-ASSOCIATED ANTIGEN"/>
    <property type="match status" value="1"/>
</dbReference>
<dbReference type="InterPro" id="IPR019410">
    <property type="entry name" value="Methyltransf_16"/>
</dbReference>
<organism evidence="1 2">
    <name type="scientific">Lentinula guzmanii</name>
    <dbReference type="NCBI Taxonomy" id="2804957"/>
    <lineage>
        <taxon>Eukaryota</taxon>
        <taxon>Fungi</taxon>
        <taxon>Dikarya</taxon>
        <taxon>Basidiomycota</taxon>
        <taxon>Agaricomycotina</taxon>
        <taxon>Agaricomycetes</taxon>
        <taxon>Agaricomycetidae</taxon>
        <taxon>Agaricales</taxon>
        <taxon>Marasmiineae</taxon>
        <taxon>Omphalotaceae</taxon>
        <taxon>Lentinula</taxon>
    </lineage>
</organism>
<dbReference type="InterPro" id="IPR029063">
    <property type="entry name" value="SAM-dependent_MTases_sf"/>
</dbReference>
<evidence type="ECO:0000313" key="1">
    <source>
        <dbReference type="EMBL" id="KAJ3735431.1"/>
    </source>
</evidence>
<dbReference type="Gene3D" id="3.40.50.150">
    <property type="entry name" value="Vaccinia Virus protein VP39"/>
    <property type="match status" value="1"/>
</dbReference>